<keyword evidence="6" id="KW-0804">Transcription</keyword>
<keyword evidence="4" id="KW-0805">Transcription regulation</keyword>
<dbReference type="SUPFAM" id="SSF57716">
    <property type="entry name" value="Glucocorticoid receptor-like (DNA-binding domain)"/>
    <property type="match status" value="1"/>
</dbReference>
<evidence type="ECO:0000313" key="11">
    <source>
        <dbReference type="Proteomes" id="UP001142055"/>
    </source>
</evidence>
<keyword evidence="11" id="KW-1185">Reference proteome</keyword>
<dbReference type="GO" id="GO:0030154">
    <property type="term" value="P:cell differentiation"/>
    <property type="evidence" value="ECO:0007669"/>
    <property type="project" value="TreeGrafter"/>
</dbReference>
<gene>
    <name evidence="10" type="ORF">RDWZM_007875</name>
</gene>
<dbReference type="SUPFAM" id="SSF48508">
    <property type="entry name" value="Nuclear receptor ligand-binding domain"/>
    <property type="match status" value="1"/>
</dbReference>
<keyword evidence="7" id="KW-0675">Receptor</keyword>
<evidence type="ECO:0000256" key="8">
    <source>
        <dbReference type="ARBA" id="ARBA00023242"/>
    </source>
</evidence>
<evidence type="ECO:0000256" key="7">
    <source>
        <dbReference type="ARBA" id="ARBA00023170"/>
    </source>
</evidence>
<dbReference type="Gene3D" id="1.10.565.10">
    <property type="entry name" value="Retinoid X Receptor"/>
    <property type="match status" value="1"/>
</dbReference>
<evidence type="ECO:0000259" key="9">
    <source>
        <dbReference type="PROSITE" id="PS51030"/>
    </source>
</evidence>
<dbReference type="PANTHER" id="PTHR24082">
    <property type="entry name" value="NUCLEAR HORMONE RECEPTOR"/>
    <property type="match status" value="1"/>
</dbReference>
<keyword evidence="5" id="KW-0238">DNA-binding</keyword>
<protein>
    <recommendedName>
        <fullName evidence="9">Nuclear receptor domain-containing protein</fullName>
    </recommendedName>
</protein>
<organism evidence="10 11">
    <name type="scientific">Blomia tropicalis</name>
    <name type="common">Mite</name>
    <dbReference type="NCBI Taxonomy" id="40697"/>
    <lineage>
        <taxon>Eukaryota</taxon>
        <taxon>Metazoa</taxon>
        <taxon>Ecdysozoa</taxon>
        <taxon>Arthropoda</taxon>
        <taxon>Chelicerata</taxon>
        <taxon>Arachnida</taxon>
        <taxon>Acari</taxon>
        <taxon>Acariformes</taxon>
        <taxon>Sarcoptiformes</taxon>
        <taxon>Astigmata</taxon>
        <taxon>Glycyphagoidea</taxon>
        <taxon>Echimyopodidae</taxon>
        <taxon>Blomia</taxon>
    </lineage>
</organism>
<sequence>MEVDQRKYIKKCKVCGDERMVGFNFNVLTCASCRIFFHRNGERNHNQMTCLNNGNCLINVHTRKSCTQCRLRKCLFIGMRRMTFRCKRKKQDNDLKITIQNQTVLQKNESNCERFIIARIRHWLQMVSDGLISTSESIEPTISQVNVTKDISNNDNDKLELNRWECYHLSHVQKSISVFIDENRVQTVVNLNDYAKHTFNIPALYATRIVQFCNNFQTFKELPKKQQLNILKPFYVELLAIRIAFLFDQKRNGFFMMENESGNRVIFIQNSLFNTPRTSRPNVISISNIIRQIKFEMEDDPIIRDLLITISLFKPRDNLHNRYREVIGYKYYQYTNLLRRYLENKHQSLMKAKEKLTRIIHLINDLPYIYHDYRRRLLEVGYENVNQVLAEVFELTNQ</sequence>
<dbReference type="InterPro" id="IPR050234">
    <property type="entry name" value="Nuclear_hormone_rcpt_NR1"/>
</dbReference>
<dbReference type="AlphaFoldDB" id="A0A9Q0M118"/>
<keyword evidence="8" id="KW-0539">Nucleus</keyword>
<dbReference type="InterPro" id="IPR001628">
    <property type="entry name" value="Znf_hrmn_rcpt"/>
</dbReference>
<dbReference type="GO" id="GO:0008270">
    <property type="term" value="F:zinc ion binding"/>
    <property type="evidence" value="ECO:0007669"/>
    <property type="project" value="UniProtKB-KW"/>
</dbReference>
<accession>A0A9Q0M118</accession>
<dbReference type="InterPro" id="IPR013088">
    <property type="entry name" value="Znf_NHR/GATA"/>
</dbReference>
<keyword evidence="3" id="KW-0862">Zinc</keyword>
<dbReference type="Gene3D" id="3.30.50.10">
    <property type="entry name" value="Erythroid Transcription Factor GATA-1, subunit A"/>
    <property type="match status" value="1"/>
</dbReference>
<dbReference type="PROSITE" id="PS00031">
    <property type="entry name" value="NUCLEAR_REC_DBD_1"/>
    <property type="match status" value="1"/>
</dbReference>
<dbReference type="Pfam" id="PF00105">
    <property type="entry name" value="zf-C4"/>
    <property type="match status" value="1"/>
</dbReference>
<dbReference type="PROSITE" id="PS51030">
    <property type="entry name" value="NUCLEAR_REC_DBD_2"/>
    <property type="match status" value="1"/>
</dbReference>
<dbReference type="Proteomes" id="UP001142055">
    <property type="component" value="Chromosome 3"/>
</dbReference>
<dbReference type="GO" id="GO:0000978">
    <property type="term" value="F:RNA polymerase II cis-regulatory region sequence-specific DNA binding"/>
    <property type="evidence" value="ECO:0007669"/>
    <property type="project" value="TreeGrafter"/>
</dbReference>
<evidence type="ECO:0000256" key="3">
    <source>
        <dbReference type="ARBA" id="ARBA00022833"/>
    </source>
</evidence>
<evidence type="ECO:0000256" key="1">
    <source>
        <dbReference type="ARBA" id="ARBA00022723"/>
    </source>
</evidence>
<dbReference type="EMBL" id="JAPWDV010000003">
    <property type="protein sequence ID" value="KAJ6216718.1"/>
    <property type="molecule type" value="Genomic_DNA"/>
</dbReference>
<evidence type="ECO:0000313" key="10">
    <source>
        <dbReference type="EMBL" id="KAJ6216718.1"/>
    </source>
</evidence>
<dbReference type="InterPro" id="IPR035500">
    <property type="entry name" value="NHR-like_dom_sf"/>
</dbReference>
<keyword evidence="1" id="KW-0479">Metal-binding</keyword>
<dbReference type="GO" id="GO:0045944">
    <property type="term" value="P:positive regulation of transcription by RNA polymerase II"/>
    <property type="evidence" value="ECO:0007669"/>
    <property type="project" value="TreeGrafter"/>
</dbReference>
<dbReference type="PANTHER" id="PTHR24082:SF283">
    <property type="entry name" value="NUCLEAR HORMONE RECEPTOR HR96"/>
    <property type="match status" value="1"/>
</dbReference>
<dbReference type="GO" id="GO:0000122">
    <property type="term" value="P:negative regulation of transcription by RNA polymerase II"/>
    <property type="evidence" value="ECO:0007669"/>
    <property type="project" value="TreeGrafter"/>
</dbReference>
<keyword evidence="2" id="KW-0863">Zinc-finger</keyword>
<proteinExistence type="predicted"/>
<feature type="domain" description="Nuclear receptor" evidence="9">
    <location>
        <begin position="9"/>
        <end position="86"/>
    </location>
</feature>
<dbReference type="OMA" id="PERKNWF"/>
<evidence type="ECO:0000256" key="6">
    <source>
        <dbReference type="ARBA" id="ARBA00023163"/>
    </source>
</evidence>
<comment type="caution">
    <text evidence="10">The sequence shown here is derived from an EMBL/GenBank/DDBJ whole genome shotgun (WGS) entry which is preliminary data.</text>
</comment>
<reference evidence="10" key="1">
    <citation type="submission" date="2022-12" db="EMBL/GenBank/DDBJ databases">
        <title>Genome assemblies of Blomia tropicalis.</title>
        <authorList>
            <person name="Cui Y."/>
        </authorList>
    </citation>
    <scope>NUCLEOTIDE SEQUENCE</scope>
    <source>
        <tissue evidence="10">Adult mites</tissue>
    </source>
</reference>
<dbReference type="SMART" id="SM00399">
    <property type="entry name" value="ZnF_C4"/>
    <property type="match status" value="1"/>
</dbReference>
<dbReference type="GO" id="GO:0004879">
    <property type="term" value="F:nuclear receptor activity"/>
    <property type="evidence" value="ECO:0007669"/>
    <property type="project" value="TreeGrafter"/>
</dbReference>
<name>A0A9Q0M118_BLOTA</name>
<evidence type="ECO:0000256" key="5">
    <source>
        <dbReference type="ARBA" id="ARBA00023125"/>
    </source>
</evidence>
<evidence type="ECO:0000256" key="2">
    <source>
        <dbReference type="ARBA" id="ARBA00022771"/>
    </source>
</evidence>
<evidence type="ECO:0000256" key="4">
    <source>
        <dbReference type="ARBA" id="ARBA00023015"/>
    </source>
</evidence>